<dbReference type="EMBL" id="NBSK02000001">
    <property type="protein sequence ID" value="KAJ0227404.1"/>
    <property type="molecule type" value="Genomic_DNA"/>
</dbReference>
<evidence type="ECO:0000313" key="1">
    <source>
        <dbReference type="EMBL" id="KAJ0227404.1"/>
    </source>
</evidence>
<comment type="caution">
    <text evidence="1">The sequence shown here is derived from an EMBL/GenBank/DDBJ whole genome shotgun (WGS) entry which is preliminary data.</text>
</comment>
<dbReference type="AlphaFoldDB" id="A0A9R1XXI8"/>
<gene>
    <name evidence="1" type="ORF">LSAT_V11C100044120</name>
</gene>
<reference evidence="1 2" key="1">
    <citation type="journal article" date="2017" name="Nat. Commun.">
        <title>Genome assembly with in vitro proximity ligation data and whole-genome triplication in lettuce.</title>
        <authorList>
            <person name="Reyes-Chin-Wo S."/>
            <person name="Wang Z."/>
            <person name="Yang X."/>
            <person name="Kozik A."/>
            <person name="Arikit S."/>
            <person name="Song C."/>
            <person name="Xia L."/>
            <person name="Froenicke L."/>
            <person name="Lavelle D.O."/>
            <person name="Truco M.J."/>
            <person name="Xia R."/>
            <person name="Zhu S."/>
            <person name="Xu C."/>
            <person name="Xu H."/>
            <person name="Xu X."/>
            <person name="Cox K."/>
            <person name="Korf I."/>
            <person name="Meyers B.C."/>
            <person name="Michelmore R.W."/>
        </authorList>
    </citation>
    <scope>NUCLEOTIDE SEQUENCE [LARGE SCALE GENOMIC DNA]</scope>
    <source>
        <strain evidence="2">cv. Salinas</strain>
        <tissue evidence="1">Seedlings</tissue>
    </source>
</reference>
<protein>
    <submittedName>
        <fullName evidence="1">Uncharacterized protein</fullName>
    </submittedName>
</protein>
<evidence type="ECO:0000313" key="2">
    <source>
        <dbReference type="Proteomes" id="UP000235145"/>
    </source>
</evidence>
<proteinExistence type="predicted"/>
<sequence length="91" mass="9905">MRTMEGVVLKLPSFSQLISPNHLSNRTSLNFRFGFPKSSSSSSSSSTASLSVPAAAPVSLGHSTRPDFEILHQAKCLLNRLQESLKNWSSN</sequence>
<keyword evidence="2" id="KW-1185">Reference proteome</keyword>
<dbReference type="Proteomes" id="UP000235145">
    <property type="component" value="Unassembled WGS sequence"/>
</dbReference>
<name>A0A9R1XXI8_LACSA</name>
<organism evidence="1 2">
    <name type="scientific">Lactuca sativa</name>
    <name type="common">Garden lettuce</name>
    <dbReference type="NCBI Taxonomy" id="4236"/>
    <lineage>
        <taxon>Eukaryota</taxon>
        <taxon>Viridiplantae</taxon>
        <taxon>Streptophyta</taxon>
        <taxon>Embryophyta</taxon>
        <taxon>Tracheophyta</taxon>
        <taxon>Spermatophyta</taxon>
        <taxon>Magnoliopsida</taxon>
        <taxon>eudicotyledons</taxon>
        <taxon>Gunneridae</taxon>
        <taxon>Pentapetalae</taxon>
        <taxon>asterids</taxon>
        <taxon>campanulids</taxon>
        <taxon>Asterales</taxon>
        <taxon>Asteraceae</taxon>
        <taxon>Cichorioideae</taxon>
        <taxon>Cichorieae</taxon>
        <taxon>Lactucinae</taxon>
        <taxon>Lactuca</taxon>
    </lineage>
</organism>
<accession>A0A9R1XXI8</accession>